<comment type="caution">
    <text evidence="1">The sequence shown here is derived from an EMBL/GenBank/DDBJ whole genome shotgun (WGS) entry which is preliminary data.</text>
</comment>
<evidence type="ECO:0000313" key="2">
    <source>
        <dbReference type="Proteomes" id="UP001470230"/>
    </source>
</evidence>
<gene>
    <name evidence="1" type="ORF">M9Y10_010077</name>
</gene>
<dbReference type="Proteomes" id="UP001470230">
    <property type="component" value="Unassembled WGS sequence"/>
</dbReference>
<protein>
    <recommendedName>
        <fullName evidence="3">Initiator binding domain-containing protein</fullName>
    </recommendedName>
</protein>
<evidence type="ECO:0000313" key="1">
    <source>
        <dbReference type="EMBL" id="KAK8867105.1"/>
    </source>
</evidence>
<name>A0ABR2IR59_9EUKA</name>
<proteinExistence type="predicted"/>
<keyword evidence="2" id="KW-1185">Reference proteome</keyword>
<evidence type="ECO:0008006" key="3">
    <source>
        <dbReference type="Google" id="ProtNLM"/>
    </source>
</evidence>
<sequence>MSILKNLIKEISKFNGEPIYNKKIFEIDFQRVKNQRFYTWHYRSLSKTNRINWLNGAWQYFVDLLESFFGSKYFDYKSLRNLICTESNYYEFARIFDTSVFQMRNLEPVAPMTINMWNKINALWHSTFFFWCYSNEFENKPDHKYNNFHIPDFEIPLYEQRIRFNS</sequence>
<accession>A0ABR2IR59</accession>
<reference evidence="1 2" key="1">
    <citation type="submission" date="2024-04" db="EMBL/GenBank/DDBJ databases">
        <title>Tritrichomonas musculus Genome.</title>
        <authorList>
            <person name="Alves-Ferreira E."/>
            <person name="Grigg M."/>
            <person name="Lorenzi H."/>
            <person name="Galac M."/>
        </authorList>
    </citation>
    <scope>NUCLEOTIDE SEQUENCE [LARGE SCALE GENOMIC DNA]</scope>
    <source>
        <strain evidence="1 2">EAF2021</strain>
    </source>
</reference>
<dbReference type="EMBL" id="JAPFFF010000015">
    <property type="protein sequence ID" value="KAK8867105.1"/>
    <property type="molecule type" value="Genomic_DNA"/>
</dbReference>
<organism evidence="1 2">
    <name type="scientific">Tritrichomonas musculus</name>
    <dbReference type="NCBI Taxonomy" id="1915356"/>
    <lineage>
        <taxon>Eukaryota</taxon>
        <taxon>Metamonada</taxon>
        <taxon>Parabasalia</taxon>
        <taxon>Tritrichomonadida</taxon>
        <taxon>Tritrichomonadidae</taxon>
        <taxon>Tritrichomonas</taxon>
    </lineage>
</organism>